<feature type="coiled-coil region" evidence="1">
    <location>
        <begin position="106"/>
        <end position="165"/>
    </location>
</feature>
<evidence type="ECO:0000256" key="1">
    <source>
        <dbReference type="SAM" id="Coils"/>
    </source>
</evidence>
<reference evidence="2 3" key="1">
    <citation type="submission" date="2023-10" db="EMBL/GenBank/DDBJ databases">
        <title>Comparative genomics analysis reveals potential genetic determinants of host preference in Cryptosporidium xiaoi.</title>
        <authorList>
            <person name="Xiao L."/>
            <person name="Li J."/>
        </authorList>
    </citation>
    <scope>NUCLEOTIDE SEQUENCE [LARGE SCALE GENOMIC DNA]</scope>
    <source>
        <strain evidence="2 3">52996</strain>
    </source>
</reference>
<organism evidence="2 3">
    <name type="scientific">Cryptosporidium xiaoi</name>
    <dbReference type="NCBI Taxonomy" id="659607"/>
    <lineage>
        <taxon>Eukaryota</taxon>
        <taxon>Sar</taxon>
        <taxon>Alveolata</taxon>
        <taxon>Apicomplexa</taxon>
        <taxon>Conoidasida</taxon>
        <taxon>Coccidia</taxon>
        <taxon>Eucoccidiorida</taxon>
        <taxon>Eimeriorina</taxon>
        <taxon>Cryptosporidiidae</taxon>
        <taxon>Cryptosporidium</taxon>
    </lineage>
</organism>
<sequence>MTETQKTLNMLEEVEFIVGELLELNKGDISKGLDDYISLRSKMDFLMRKTRKYGKFLSIKDPNRQIYGPKMLDKMRNMCQRFEIIDQIFEEQLNPIFESIEAEYRRKLLELDANERKKKEEELKKRIEEGVQETYLEEKARRMRLKEKEDEELRKKNELDRLTQEEISKQNRINDVVNSLVTYVNELEYEYGKLVNVNELEYTLNNYIKDGVVKLLFECEILANFYLSLEKISDLIGCILRDPSDIKFRLIRLSNDSFFQLFGERKSSFLIFFGIGFRIITQKEKKEYYEILSSKDLNLNISRLNTGDSYIILREPDPVDQYELWIFWMRKLDLINNIVKEIIKLKYDKDLSKESISKVVENIVIEFKSNYECKINEGDDNKVNI</sequence>
<evidence type="ECO:0008006" key="4">
    <source>
        <dbReference type="Google" id="ProtNLM"/>
    </source>
</evidence>
<evidence type="ECO:0000313" key="3">
    <source>
        <dbReference type="Proteomes" id="UP001311799"/>
    </source>
</evidence>
<evidence type="ECO:0000313" key="2">
    <source>
        <dbReference type="EMBL" id="KAK6588159.1"/>
    </source>
</evidence>
<dbReference type="CDD" id="cd09212">
    <property type="entry name" value="PUB"/>
    <property type="match status" value="1"/>
</dbReference>
<proteinExistence type="predicted"/>
<gene>
    <name evidence="2" type="ORF">RS030_71148</name>
</gene>
<dbReference type="Proteomes" id="UP001311799">
    <property type="component" value="Unassembled WGS sequence"/>
</dbReference>
<accession>A0AAV9XV59</accession>
<dbReference type="InterPro" id="IPR036339">
    <property type="entry name" value="PUB-like_dom_sf"/>
</dbReference>
<dbReference type="SUPFAM" id="SSF143503">
    <property type="entry name" value="PUG domain-like"/>
    <property type="match status" value="1"/>
</dbReference>
<dbReference type="AlphaFoldDB" id="A0AAV9XV59"/>
<name>A0AAV9XV59_9CRYT</name>
<dbReference type="EMBL" id="JAWDEY010000035">
    <property type="protein sequence ID" value="KAK6588159.1"/>
    <property type="molecule type" value="Genomic_DNA"/>
</dbReference>
<keyword evidence="1" id="KW-0175">Coiled coil</keyword>
<protein>
    <recommendedName>
        <fullName evidence="4">PUB domain-containing protein</fullName>
    </recommendedName>
</protein>
<comment type="caution">
    <text evidence="2">The sequence shown here is derived from an EMBL/GenBank/DDBJ whole genome shotgun (WGS) entry which is preliminary data.</text>
</comment>
<keyword evidence="3" id="KW-1185">Reference proteome</keyword>